<dbReference type="RefSeq" id="WP_006997374.1">
    <property type="nucleotide sequence ID" value="NZ_CH724130.1"/>
</dbReference>
<sequence>MKFKIKDKCNICKKFFFTHNSIDLPRLPITEIFLRSPNYKKKILFDQKINYCQSCHHMQLQNQYDTSHFYNKDYLTSSTNSYSGRYTNDIFYEFIKSNIDQNKKYNILEIGANDLYLIKKMKKFIRSGCTIDPCIKPDSSLKKIKYIKKFLENTSINEIDFIPDIVVCSHTLEHIEDPKKFIKMLTSFGDDKTKYFFQFPSCESLLDRRAFDQIHHQHFNFFSINSISKLLKKIKFDVKEYDIGELHYGSLMIYFKKSKDNIKNKNVQKFNGKLSDIYYDYKMYMKNLIQIIKKYQKRGSKVYGIGAGLMLPLVNYHLNNLLKDFDGILDDDKNKLNKFYPNLSTKISSLKNADLSNAVAVICSTASSVTTRKLVEVCRLKNAKIIIIPSMTL</sequence>
<dbReference type="Pfam" id="PF13489">
    <property type="entry name" value="Methyltransf_23"/>
    <property type="match status" value="1"/>
</dbReference>
<reference evidence="2 3" key="1">
    <citation type="submission" date="2006-04" db="EMBL/GenBank/DDBJ databases">
        <authorList>
            <person name="Giovannoni S.J."/>
            <person name="Cho J.-C."/>
            <person name="Ferriera S."/>
            <person name="Johnson J."/>
            <person name="Kravitz S."/>
            <person name="Halpern A."/>
            <person name="Remington K."/>
            <person name="Beeson K."/>
            <person name="Tran B."/>
            <person name="Rogers Y.-H."/>
            <person name="Friedman R."/>
            <person name="Venter J.C."/>
        </authorList>
    </citation>
    <scope>NUCLEOTIDE SEQUENCE [LARGE SCALE GENOMIC DNA]</scope>
    <source>
        <strain evidence="2 3">HTCC1002</strain>
    </source>
</reference>
<name>Q1V1U1_PELU1</name>
<dbReference type="InterPro" id="IPR029063">
    <property type="entry name" value="SAM-dependent_MTases_sf"/>
</dbReference>
<evidence type="ECO:0000313" key="2">
    <source>
        <dbReference type="EMBL" id="EAS84787.1"/>
    </source>
</evidence>
<accession>Q1V1U1</accession>
<dbReference type="EMBL" id="AAPV01000001">
    <property type="protein sequence ID" value="EAS84787.1"/>
    <property type="molecule type" value="Genomic_DNA"/>
</dbReference>
<dbReference type="Gene3D" id="6.20.50.110">
    <property type="entry name" value="Methyltransferase, zinc-binding domain"/>
    <property type="match status" value="1"/>
</dbReference>
<organism evidence="2 3">
    <name type="scientific">Pelagibacter ubique (strain HTCC1002)</name>
    <dbReference type="NCBI Taxonomy" id="314261"/>
    <lineage>
        <taxon>Bacteria</taxon>
        <taxon>Pseudomonadati</taxon>
        <taxon>Pseudomonadota</taxon>
        <taxon>Alphaproteobacteria</taxon>
        <taxon>Candidatus Pelagibacterales</taxon>
        <taxon>Candidatus Pelagibacteraceae</taxon>
        <taxon>Candidatus Pelagibacter</taxon>
    </lineage>
</organism>
<dbReference type="InterPro" id="IPR038576">
    <property type="entry name" value="Methyltransf_Zn-bd_dom_put_sf"/>
</dbReference>
<gene>
    <name evidence="2" type="ORF">PU1002_03681</name>
</gene>
<protein>
    <submittedName>
        <fullName evidence="2">Cyclopropane-fatty-acyl-phospholipid synthase (CMAS family)</fullName>
    </submittedName>
</protein>
<dbReference type="HOGENOM" id="CLU_737082_0_0_5"/>
<evidence type="ECO:0000313" key="3">
    <source>
        <dbReference type="Proteomes" id="UP000005306"/>
    </source>
</evidence>
<evidence type="ECO:0000259" key="1">
    <source>
        <dbReference type="Pfam" id="PF08421"/>
    </source>
</evidence>
<proteinExistence type="predicted"/>
<comment type="caution">
    <text evidence="2">The sequence shown here is derived from an EMBL/GenBank/DDBJ whole genome shotgun (WGS) entry which is preliminary data.</text>
</comment>
<dbReference type="Proteomes" id="UP000005306">
    <property type="component" value="Unassembled WGS sequence"/>
</dbReference>
<dbReference type="Pfam" id="PF08421">
    <property type="entry name" value="Methyltransf_13"/>
    <property type="match status" value="1"/>
</dbReference>
<dbReference type="InterPro" id="IPR013630">
    <property type="entry name" value="Methyltransf_Zn-bd_dom_put"/>
</dbReference>
<dbReference type="Gene3D" id="3.40.50.150">
    <property type="entry name" value="Vaccinia Virus protein VP39"/>
    <property type="match status" value="1"/>
</dbReference>
<dbReference type="AlphaFoldDB" id="Q1V1U1"/>
<feature type="domain" description="Methyltransferase putative zinc binding" evidence="1">
    <location>
        <begin position="9"/>
        <end position="70"/>
    </location>
</feature>
<dbReference type="SUPFAM" id="SSF53335">
    <property type="entry name" value="S-adenosyl-L-methionine-dependent methyltransferases"/>
    <property type="match status" value="1"/>
</dbReference>